<dbReference type="Proteomes" id="UP000095209">
    <property type="component" value="Unassembled WGS sequence"/>
</dbReference>
<keyword evidence="1" id="KW-1133">Transmembrane helix</keyword>
<dbReference type="STRING" id="1305675.BFG57_14655"/>
<keyword evidence="3" id="KW-1185">Reference proteome</keyword>
<accession>A0A1E5LFR3</accession>
<comment type="caution">
    <text evidence="2">The sequence shown here is derived from an EMBL/GenBank/DDBJ whole genome shotgun (WGS) entry which is preliminary data.</text>
</comment>
<gene>
    <name evidence="2" type="ORF">BFG57_14655</name>
</gene>
<evidence type="ECO:0000313" key="2">
    <source>
        <dbReference type="EMBL" id="OEH92911.1"/>
    </source>
</evidence>
<protein>
    <submittedName>
        <fullName evidence="2">Uncharacterized protein</fullName>
    </submittedName>
</protein>
<evidence type="ECO:0000313" key="3">
    <source>
        <dbReference type="Proteomes" id="UP000095209"/>
    </source>
</evidence>
<feature type="transmembrane region" description="Helical" evidence="1">
    <location>
        <begin position="6"/>
        <end position="23"/>
    </location>
</feature>
<name>A0A1E5LFR3_9BACI</name>
<keyword evidence="1" id="KW-0812">Transmembrane</keyword>
<keyword evidence="1" id="KW-0472">Membrane</keyword>
<organism evidence="2 3">
    <name type="scientific">Bacillus solimangrovi</name>
    <dbReference type="NCBI Taxonomy" id="1305675"/>
    <lineage>
        <taxon>Bacteria</taxon>
        <taxon>Bacillati</taxon>
        <taxon>Bacillota</taxon>
        <taxon>Bacilli</taxon>
        <taxon>Bacillales</taxon>
        <taxon>Bacillaceae</taxon>
        <taxon>Bacillus</taxon>
    </lineage>
</organism>
<proteinExistence type="predicted"/>
<dbReference type="EMBL" id="MJEH01000021">
    <property type="protein sequence ID" value="OEH92911.1"/>
    <property type="molecule type" value="Genomic_DNA"/>
</dbReference>
<reference evidence="2 3" key="1">
    <citation type="submission" date="2016-08" db="EMBL/GenBank/DDBJ databases">
        <title>Genome of Bacillus solimangrovi GH2-4.</title>
        <authorList>
            <person name="Lim S."/>
            <person name="Kim B.-C."/>
        </authorList>
    </citation>
    <scope>NUCLEOTIDE SEQUENCE [LARGE SCALE GENOMIC DNA]</scope>
    <source>
        <strain evidence="2 3">GH2-4</strain>
    </source>
</reference>
<evidence type="ECO:0000256" key="1">
    <source>
        <dbReference type="SAM" id="Phobius"/>
    </source>
</evidence>
<sequence>MMFEWIVISLFLVAITLLCVSFFKQDKISDLEKQLEQIQMTMIKENYQLKKKMKVLEEEFILHDEPLKTVSTTSEQPIATKNVTTMSDHEKISYLYESGLNYEQISSQLNLPYDQIKLILESMNKRGRYS</sequence>
<dbReference type="AlphaFoldDB" id="A0A1E5LFR3"/>